<accession>A0AAE3VJH8</accession>
<sequence length="814" mass="90107">MHLKNVTLELSSKPFYNDSEAEMIRVAEIMFRQWLPLTMHADMVSVMLWNADGSEILQYSGDLQQSMEWAYWIGVANPGPLVPENPSPRTRENSHLFPKKYRPDAGPRTYAWLKQLTAVLKEVGGRITGKPIRIGATFDNGPEFSISDFKYSRHKEIAQAHTMYPNSFVVCTAKLHADPKPYAGFPDGIPEGITLGAFLGRQFHCFANDLGFDYIWLSNGMGFGHETWGITGALFDKQQFFPEKAPQAAQDMIDFWNDFTNNAPGVVIETRGSNFSAGLEIASDSCPLRQIYNSYNVAPPVNSPWAALNFNTGVELAAWMSHICEVPSGKFPFRFYTHDPWFFNSPWLDRYGREPWDIFLPLSISRVNRQGKVEVPDTISFLSVDDTLGRLPDQVPNEVIPHLMEAFDNAPDAIAPFLWLYPFTEYDERVHGANPDPAPIFSEDWFLGAAIQNGLPLNTVVSSDSFKAIAATQPALLATQLLVVPISGVTPELLAALKQVNAIGGSVLFYGPAVAAISELRQWLGLALAEPLSGEVSIETSLAEDLCENGTVARVLQVVPQFNGGGLVEVPAAGSNAQVLASACQDGAKRVLAQLSTLANGAKIGYVRSLSPCSPDIGKGRDLRLQQPSVAYPSERLMRYMLPCFGWQFREKGYRPDTLLPRINLSRHDNGFRFAIFAPDTTATVLAKTPMGAPILTEQETRLEDGCALWQPAKCVHQECRCFVRQDAPSVIGAKIIFPAYQGYHSRRHYTGLIDAEVRFFPPTDAGAKLAFTTSKNGGWSMLSENFLTPTWEDTPYGRCAVFKGVNGVFHAEW</sequence>
<dbReference type="Proteomes" id="UP001238163">
    <property type="component" value="Unassembled WGS sequence"/>
</dbReference>
<dbReference type="AlphaFoldDB" id="A0AAE3VJH8"/>
<comment type="caution">
    <text evidence="1">The sequence shown here is derived from an EMBL/GenBank/DDBJ whole genome shotgun (WGS) entry which is preliminary data.</text>
</comment>
<dbReference type="RefSeq" id="WP_307264506.1">
    <property type="nucleotide sequence ID" value="NZ_JAUSVL010000001.1"/>
</dbReference>
<proteinExistence type="predicted"/>
<organism evidence="1 2">
    <name type="scientific">Oligosphaera ethanolica</name>
    <dbReference type="NCBI Taxonomy" id="760260"/>
    <lineage>
        <taxon>Bacteria</taxon>
        <taxon>Pseudomonadati</taxon>
        <taxon>Lentisphaerota</taxon>
        <taxon>Oligosphaeria</taxon>
        <taxon>Oligosphaerales</taxon>
        <taxon>Oligosphaeraceae</taxon>
        <taxon>Oligosphaera</taxon>
    </lineage>
</organism>
<reference evidence="1" key="1">
    <citation type="submission" date="2023-07" db="EMBL/GenBank/DDBJ databases">
        <title>Genomic Encyclopedia of Type Strains, Phase IV (KMG-IV): sequencing the most valuable type-strain genomes for metagenomic binning, comparative biology and taxonomic classification.</title>
        <authorList>
            <person name="Goeker M."/>
        </authorList>
    </citation>
    <scope>NUCLEOTIDE SEQUENCE</scope>
    <source>
        <strain evidence="1">DSM 24202</strain>
    </source>
</reference>
<name>A0AAE3VJH8_9BACT</name>
<dbReference type="EMBL" id="JAUSVL010000001">
    <property type="protein sequence ID" value="MDQ0291555.1"/>
    <property type="molecule type" value="Genomic_DNA"/>
</dbReference>
<protein>
    <submittedName>
        <fullName evidence="1">Uncharacterized protein</fullName>
    </submittedName>
</protein>
<evidence type="ECO:0000313" key="2">
    <source>
        <dbReference type="Proteomes" id="UP001238163"/>
    </source>
</evidence>
<keyword evidence="2" id="KW-1185">Reference proteome</keyword>
<gene>
    <name evidence="1" type="ORF">J3R75_003662</name>
</gene>
<evidence type="ECO:0000313" key="1">
    <source>
        <dbReference type="EMBL" id="MDQ0291555.1"/>
    </source>
</evidence>